<comment type="caution">
    <text evidence="2">The sequence shown here is derived from an EMBL/GenBank/DDBJ whole genome shotgun (WGS) entry which is preliminary data.</text>
</comment>
<dbReference type="AlphaFoldDB" id="A0A918VK27"/>
<sequence length="225" mass="24742">MFAIFLHESMDPFHQTVTSFPTVIYTFLLIICLLYWIVAVLGMVDLDILDLDYDGDVDAADSAQAQTGIAGLLLKFGLGGVPLTITLSIISLIGWILCYYSSYFAGQIVPTKLLNFIACIAIFFIATYLSVLTTAQVIKPIRKLFAKLDIDETKHIIGQQAVVRSSVVNQQRGEAYMSDGGAGILLNVRATGDEEFQKGDEVVVIEKLSNTNLYRVIAKSEFNGE</sequence>
<proteinExistence type="predicted"/>
<reference evidence="2" key="1">
    <citation type="journal article" date="2014" name="Int. J. Syst. Evol. Microbiol.">
        <title>Complete genome sequence of Corynebacterium casei LMG S-19264T (=DSM 44701T), isolated from a smear-ripened cheese.</title>
        <authorList>
            <consortium name="US DOE Joint Genome Institute (JGI-PGF)"/>
            <person name="Walter F."/>
            <person name="Albersmeier A."/>
            <person name="Kalinowski J."/>
            <person name="Ruckert C."/>
        </authorList>
    </citation>
    <scope>NUCLEOTIDE SEQUENCE</scope>
    <source>
        <strain evidence="2">KCTC 12711</strain>
    </source>
</reference>
<dbReference type="Proteomes" id="UP000614811">
    <property type="component" value="Unassembled WGS sequence"/>
</dbReference>
<protein>
    <recommendedName>
        <fullName evidence="4">DUF1449 family protein</fullName>
    </recommendedName>
</protein>
<organism evidence="2 3">
    <name type="scientific">Arenicella chitinivorans</name>
    <dbReference type="NCBI Taxonomy" id="1329800"/>
    <lineage>
        <taxon>Bacteria</taxon>
        <taxon>Pseudomonadati</taxon>
        <taxon>Pseudomonadota</taxon>
        <taxon>Gammaproteobacteria</taxon>
        <taxon>Arenicellales</taxon>
        <taxon>Arenicellaceae</taxon>
        <taxon>Arenicella</taxon>
    </lineage>
</organism>
<feature type="transmembrane region" description="Helical" evidence="1">
    <location>
        <begin position="20"/>
        <end position="44"/>
    </location>
</feature>
<gene>
    <name evidence="2" type="ORF">GCM10008090_17080</name>
</gene>
<keyword evidence="1" id="KW-1133">Transmembrane helix</keyword>
<evidence type="ECO:0000256" key="1">
    <source>
        <dbReference type="SAM" id="Phobius"/>
    </source>
</evidence>
<evidence type="ECO:0000313" key="3">
    <source>
        <dbReference type="Proteomes" id="UP000614811"/>
    </source>
</evidence>
<dbReference type="EMBL" id="BMXA01000002">
    <property type="protein sequence ID" value="GHA07835.1"/>
    <property type="molecule type" value="Genomic_DNA"/>
</dbReference>
<name>A0A918VK27_9GAMM</name>
<keyword evidence="3" id="KW-1185">Reference proteome</keyword>
<dbReference type="RefSeq" id="WP_189399832.1">
    <property type="nucleotide sequence ID" value="NZ_BMXA01000002.1"/>
</dbReference>
<evidence type="ECO:0008006" key="4">
    <source>
        <dbReference type="Google" id="ProtNLM"/>
    </source>
</evidence>
<keyword evidence="1" id="KW-0472">Membrane</keyword>
<feature type="transmembrane region" description="Helical" evidence="1">
    <location>
        <begin position="81"/>
        <end position="102"/>
    </location>
</feature>
<feature type="transmembrane region" description="Helical" evidence="1">
    <location>
        <begin position="114"/>
        <end position="138"/>
    </location>
</feature>
<accession>A0A918VK27</accession>
<reference evidence="2" key="2">
    <citation type="submission" date="2020-09" db="EMBL/GenBank/DDBJ databases">
        <authorList>
            <person name="Sun Q."/>
            <person name="Kim S."/>
        </authorList>
    </citation>
    <scope>NUCLEOTIDE SEQUENCE</scope>
    <source>
        <strain evidence="2">KCTC 12711</strain>
    </source>
</reference>
<keyword evidence="1" id="KW-0812">Transmembrane</keyword>
<evidence type="ECO:0000313" key="2">
    <source>
        <dbReference type="EMBL" id="GHA07835.1"/>
    </source>
</evidence>